<organism evidence="14 15">
    <name type="scientific">Piscirickettsia salmonis</name>
    <dbReference type="NCBI Taxonomy" id="1238"/>
    <lineage>
        <taxon>Bacteria</taxon>
        <taxon>Pseudomonadati</taxon>
        <taxon>Pseudomonadota</taxon>
        <taxon>Gammaproteobacteria</taxon>
        <taxon>Thiotrichales</taxon>
        <taxon>Piscirickettsiaceae</taxon>
        <taxon>Piscirickettsia</taxon>
    </lineage>
</organism>
<dbReference type="InterPro" id="IPR012676">
    <property type="entry name" value="TGS-like"/>
</dbReference>
<dbReference type="GO" id="GO:0004829">
    <property type="term" value="F:threonine-tRNA ligase activity"/>
    <property type="evidence" value="ECO:0007669"/>
    <property type="project" value="UniProtKB-UniRule"/>
</dbReference>
<keyword evidence="5 13" id="KW-0479">Metal-binding</keyword>
<dbReference type="FunFam" id="3.40.50.800:FF:000001">
    <property type="entry name" value="Threonine--tRNA ligase"/>
    <property type="match status" value="1"/>
</dbReference>
<keyword evidence="9 13" id="KW-0694">RNA-binding</keyword>
<dbReference type="InterPro" id="IPR004095">
    <property type="entry name" value="TGS"/>
</dbReference>
<dbReference type="SUPFAM" id="SSF52954">
    <property type="entry name" value="Class II aaRS ABD-related"/>
    <property type="match status" value="1"/>
</dbReference>
<dbReference type="InterPro" id="IPR033728">
    <property type="entry name" value="ThrRS_core"/>
</dbReference>
<keyword evidence="10 13" id="KW-0648">Protein biosynthesis</keyword>
<dbReference type="PANTHER" id="PTHR11451:SF44">
    <property type="entry name" value="THREONINE--TRNA LIGASE, CHLOROPLASTIC_MITOCHONDRIAL 2"/>
    <property type="match status" value="1"/>
</dbReference>
<dbReference type="CDD" id="cd00860">
    <property type="entry name" value="ThrRS_anticodon"/>
    <property type="match status" value="1"/>
</dbReference>
<evidence type="ECO:0000256" key="6">
    <source>
        <dbReference type="ARBA" id="ARBA00022741"/>
    </source>
</evidence>
<evidence type="ECO:0000256" key="12">
    <source>
        <dbReference type="ARBA" id="ARBA00049515"/>
    </source>
</evidence>
<dbReference type="Gene3D" id="3.30.54.20">
    <property type="match status" value="1"/>
</dbReference>
<evidence type="ECO:0000256" key="10">
    <source>
        <dbReference type="ARBA" id="ARBA00022917"/>
    </source>
</evidence>
<dbReference type="GO" id="GO:0000049">
    <property type="term" value="F:tRNA binding"/>
    <property type="evidence" value="ECO:0007669"/>
    <property type="project" value="UniProtKB-KW"/>
</dbReference>
<dbReference type="RefSeq" id="WP_017378381.1">
    <property type="nucleotide sequence ID" value="NZ_CP012508.1"/>
</dbReference>
<dbReference type="Proteomes" id="UP000029558">
    <property type="component" value="Chromosome"/>
</dbReference>
<dbReference type="Gene3D" id="3.40.50.800">
    <property type="entry name" value="Anticodon-binding domain"/>
    <property type="match status" value="1"/>
</dbReference>
<keyword evidence="8 13" id="KW-0067">ATP-binding</keyword>
<dbReference type="Gene3D" id="3.30.980.10">
    <property type="entry name" value="Threonyl-trna Synthetase, Chain A, domain 2"/>
    <property type="match status" value="1"/>
</dbReference>
<sequence>MPIVTLPDGSQRRFDSTVTVAEVAAEIGPGLAKSAVAGKINGQLVDTSTTISEDVALTLLTSKDEEGLEVIRHSGAHLLAQAVKQLYPEVQVTIGPVIDDGFYYDFAYKRPFTPDDLTAIEKRMQELVKQNISVVRQEMSRDEAIKYFDGLGEHYKVQIIEAIDQNETLSLYSQGDFTDLCRGPHVASTGQIKAFKLMKVAGAYWRGDSNNEMLQRIYGTAWGDKKALKEHLHRLEEAEKRDHRKIAKAQDLFHQQEEAPGMVFWHEKGWTIYQNLVSYVREKLKKQGYQEVHTPQIVDSSLWVRSGHEGKYKENMFLTSSENREFIIKPMNCPCHMQIFNQGLRSYRDLPVRMAEFGCCHRNEPSGGLHGLMRVRSMVQDDGHIFCREDQICDEVAQFASQVFETYQDFGFEKSGIEVKLALRPDQRIGDDEMWDHAEQKLATALEAAGIAFESLPGEGAFYGPKIEFHLRDCLNRRWQCGTIQLDYIMPQRLDATYIDEHSQRRHPVVLHRAMLGSLERFLGILIEHYAGILPTWLAPVQAVIMNITSAQAEFSTEIAENLQKLGFRARLDLRNEKIGFKIREHTLQRVPYLLVIGDREVESRTLAVRSLQGEDLGSMSFDDFAEYLSKDVKYRSQSHLGG</sequence>
<dbReference type="HAMAP" id="MF_00184">
    <property type="entry name" value="Thr_tRNA_synth"/>
    <property type="match status" value="1"/>
</dbReference>
<dbReference type="GO" id="GO:0005829">
    <property type="term" value="C:cytosol"/>
    <property type="evidence" value="ECO:0007669"/>
    <property type="project" value="TreeGrafter"/>
</dbReference>
<keyword evidence="6 13" id="KW-0547">Nucleotide-binding</keyword>
<dbReference type="FunFam" id="3.30.930.10:FF:000002">
    <property type="entry name" value="Threonine--tRNA ligase"/>
    <property type="match status" value="1"/>
</dbReference>
<comment type="subunit">
    <text evidence="13">Homodimer.</text>
</comment>
<dbReference type="SMART" id="SM00863">
    <property type="entry name" value="tRNA_SAD"/>
    <property type="match status" value="1"/>
</dbReference>
<comment type="subcellular location">
    <subcellularLocation>
        <location evidence="13">Cytoplasm</location>
    </subcellularLocation>
</comment>
<dbReference type="Pfam" id="PF02824">
    <property type="entry name" value="TGS"/>
    <property type="match status" value="1"/>
</dbReference>
<evidence type="ECO:0000256" key="2">
    <source>
        <dbReference type="ARBA" id="ARBA00022490"/>
    </source>
</evidence>
<dbReference type="Pfam" id="PF07973">
    <property type="entry name" value="tRNA_SAD"/>
    <property type="match status" value="1"/>
</dbReference>
<feature type="binding site" evidence="13">
    <location>
        <position position="333"/>
    </location>
    <ligand>
        <name>Zn(2+)</name>
        <dbReference type="ChEBI" id="CHEBI:29105"/>
        <note>catalytic</note>
    </ligand>
</feature>
<comment type="cofactor">
    <cofactor evidence="13">
        <name>Zn(2+)</name>
        <dbReference type="ChEBI" id="CHEBI:29105"/>
    </cofactor>
    <text evidence="13">Binds 1 zinc ion per subunit.</text>
</comment>
<dbReference type="Gene3D" id="3.30.930.10">
    <property type="entry name" value="Bira Bifunctional Protein, Domain 2"/>
    <property type="match status" value="1"/>
</dbReference>
<dbReference type="InterPro" id="IPR045864">
    <property type="entry name" value="aa-tRNA-synth_II/BPL/LPL"/>
</dbReference>
<evidence type="ECO:0000256" key="13">
    <source>
        <dbReference type="HAMAP-Rule" id="MF_00184"/>
    </source>
</evidence>
<dbReference type="SUPFAM" id="SSF81271">
    <property type="entry name" value="TGS-like"/>
    <property type="match status" value="1"/>
</dbReference>
<dbReference type="InterPro" id="IPR002320">
    <property type="entry name" value="Thr-tRNA-ligase_IIa"/>
</dbReference>
<dbReference type="InterPro" id="IPR004154">
    <property type="entry name" value="Anticodon-bd"/>
</dbReference>
<dbReference type="FunFam" id="3.30.54.20:FF:000002">
    <property type="entry name" value="Threonine--tRNA ligase"/>
    <property type="match status" value="1"/>
</dbReference>
<dbReference type="FunFam" id="3.10.20.30:FF:000005">
    <property type="entry name" value="Threonine--tRNA ligase"/>
    <property type="match status" value="1"/>
</dbReference>
<evidence type="ECO:0000313" key="15">
    <source>
        <dbReference type="Proteomes" id="UP000029558"/>
    </source>
</evidence>
<protein>
    <recommendedName>
        <fullName evidence="13">Threonine--tRNA ligase</fullName>
        <ecNumber evidence="13">6.1.1.3</ecNumber>
    </recommendedName>
    <alternativeName>
        <fullName evidence="13">Threonyl-tRNA synthetase</fullName>
        <shortName evidence="13">ThrRS</shortName>
    </alternativeName>
</protein>
<name>A0A1L6TGS2_PISSA</name>
<evidence type="ECO:0000256" key="1">
    <source>
        <dbReference type="ARBA" id="ARBA00008226"/>
    </source>
</evidence>
<keyword evidence="2 13" id="KW-0963">Cytoplasm</keyword>
<dbReference type="PROSITE" id="PS50862">
    <property type="entry name" value="AA_TRNA_LIGASE_II"/>
    <property type="match status" value="1"/>
</dbReference>
<dbReference type="PRINTS" id="PR01047">
    <property type="entry name" value="TRNASYNTHTHR"/>
</dbReference>
<comment type="catalytic activity">
    <reaction evidence="12 13">
        <text>tRNA(Thr) + L-threonine + ATP = L-threonyl-tRNA(Thr) + AMP + diphosphate + H(+)</text>
        <dbReference type="Rhea" id="RHEA:24624"/>
        <dbReference type="Rhea" id="RHEA-COMP:9670"/>
        <dbReference type="Rhea" id="RHEA-COMP:9704"/>
        <dbReference type="ChEBI" id="CHEBI:15378"/>
        <dbReference type="ChEBI" id="CHEBI:30616"/>
        <dbReference type="ChEBI" id="CHEBI:33019"/>
        <dbReference type="ChEBI" id="CHEBI:57926"/>
        <dbReference type="ChEBI" id="CHEBI:78442"/>
        <dbReference type="ChEBI" id="CHEBI:78534"/>
        <dbReference type="ChEBI" id="CHEBI:456215"/>
        <dbReference type="EC" id="6.1.1.3"/>
    </reaction>
</comment>
<evidence type="ECO:0000256" key="8">
    <source>
        <dbReference type="ARBA" id="ARBA00022840"/>
    </source>
</evidence>
<dbReference type="EC" id="6.1.1.3" evidence="13"/>
<dbReference type="InterPro" id="IPR018163">
    <property type="entry name" value="Thr/Ala-tRNA-synth_IIc_edit"/>
</dbReference>
<comment type="caution">
    <text evidence="13">Lacks conserved residue(s) required for the propagation of feature annotation.</text>
</comment>
<reference evidence="14 15" key="1">
    <citation type="journal article" date="2014" name="Genome Announc.">
        <title>Comparative Genome Analysis of Two Isolates of the Fish Pathogen Piscirickettsia salmonis from Different Hosts Reveals Major Differences in Virulence-Associated Secretion Systems.</title>
        <authorList>
            <person name="Bohle H."/>
            <person name="Henriquez P."/>
            <person name="Grothusen H."/>
            <person name="Navas E."/>
            <person name="Sandoval A."/>
            <person name="Bustamante F."/>
            <person name="Bustos P."/>
            <person name="Mancilla M."/>
        </authorList>
    </citation>
    <scope>NUCLEOTIDE SEQUENCE [LARGE SCALE GENOMIC DNA]</scope>
    <source>
        <strain evidence="15">B1-32597</strain>
    </source>
</reference>
<evidence type="ECO:0000256" key="9">
    <source>
        <dbReference type="ARBA" id="ARBA00022884"/>
    </source>
</evidence>
<accession>A0A1L6TGS2</accession>
<dbReference type="AlphaFoldDB" id="A0A1L6TGS2"/>
<dbReference type="GO" id="GO:0046872">
    <property type="term" value="F:metal ion binding"/>
    <property type="evidence" value="ECO:0007669"/>
    <property type="project" value="UniProtKB-KW"/>
</dbReference>
<dbReference type="PANTHER" id="PTHR11451">
    <property type="entry name" value="THREONINE-TRNA LIGASE"/>
    <property type="match status" value="1"/>
</dbReference>
<evidence type="ECO:0000256" key="7">
    <source>
        <dbReference type="ARBA" id="ARBA00022833"/>
    </source>
</evidence>
<dbReference type="PROSITE" id="PS51880">
    <property type="entry name" value="TGS"/>
    <property type="match status" value="1"/>
</dbReference>
<dbReference type="Pfam" id="PF03129">
    <property type="entry name" value="HGTP_anticodon"/>
    <property type="match status" value="1"/>
</dbReference>
<dbReference type="SUPFAM" id="SSF55681">
    <property type="entry name" value="Class II aaRS and biotin synthetases"/>
    <property type="match status" value="1"/>
</dbReference>
<dbReference type="Pfam" id="PF00587">
    <property type="entry name" value="tRNA-synt_2b"/>
    <property type="match status" value="1"/>
</dbReference>
<dbReference type="InterPro" id="IPR047246">
    <property type="entry name" value="ThrRS_anticodon"/>
</dbReference>
<feature type="binding site" evidence="13">
    <location>
        <position position="384"/>
    </location>
    <ligand>
        <name>Zn(2+)</name>
        <dbReference type="ChEBI" id="CHEBI:29105"/>
        <note>catalytic</note>
    </ligand>
</feature>
<dbReference type="InterPro" id="IPR012675">
    <property type="entry name" value="Beta-grasp_dom_sf"/>
</dbReference>
<evidence type="ECO:0000313" key="14">
    <source>
        <dbReference type="EMBL" id="ALB21635.1"/>
    </source>
</evidence>
<comment type="similarity">
    <text evidence="1 13">Belongs to the class-II aminoacyl-tRNA synthetase family.</text>
</comment>
<evidence type="ECO:0000256" key="11">
    <source>
        <dbReference type="ARBA" id="ARBA00023146"/>
    </source>
</evidence>
<evidence type="ECO:0000256" key="5">
    <source>
        <dbReference type="ARBA" id="ARBA00022723"/>
    </source>
</evidence>
<dbReference type="InterPro" id="IPR002314">
    <property type="entry name" value="aa-tRNA-synt_IIb"/>
</dbReference>
<feature type="binding site" evidence="13">
    <location>
        <position position="512"/>
    </location>
    <ligand>
        <name>Zn(2+)</name>
        <dbReference type="ChEBI" id="CHEBI:29105"/>
        <note>catalytic</note>
    </ligand>
</feature>
<keyword evidence="3 13" id="KW-0820">tRNA-binding</keyword>
<keyword evidence="4 13" id="KW-0436">Ligase</keyword>
<evidence type="ECO:0000256" key="3">
    <source>
        <dbReference type="ARBA" id="ARBA00022555"/>
    </source>
</evidence>
<gene>
    <name evidence="13" type="primary">thrS</name>
    <name evidence="14" type="ORF">KU39_451</name>
</gene>
<dbReference type="FunFam" id="3.30.980.10:FF:000005">
    <property type="entry name" value="Threonyl-tRNA synthetase, mitochondrial"/>
    <property type="match status" value="1"/>
</dbReference>
<dbReference type="NCBIfam" id="TIGR00418">
    <property type="entry name" value="thrS"/>
    <property type="match status" value="1"/>
</dbReference>
<dbReference type="CDD" id="cd01667">
    <property type="entry name" value="TGS_ThrRS"/>
    <property type="match status" value="1"/>
</dbReference>
<keyword evidence="7 13" id="KW-0862">Zinc</keyword>
<dbReference type="InterPro" id="IPR036621">
    <property type="entry name" value="Anticodon-bd_dom_sf"/>
</dbReference>
<dbReference type="InterPro" id="IPR006195">
    <property type="entry name" value="aa-tRNA-synth_II"/>
</dbReference>
<proteinExistence type="inferred from homology"/>
<evidence type="ECO:0000256" key="4">
    <source>
        <dbReference type="ARBA" id="ARBA00022598"/>
    </source>
</evidence>
<dbReference type="CDD" id="cd00771">
    <property type="entry name" value="ThrRS_core"/>
    <property type="match status" value="1"/>
</dbReference>
<dbReference type="EMBL" id="CP012508">
    <property type="protein sequence ID" value="ALB21635.1"/>
    <property type="molecule type" value="Genomic_DNA"/>
</dbReference>
<keyword evidence="11 13" id="KW-0030">Aminoacyl-tRNA synthetase</keyword>
<dbReference type="GO" id="GO:0006435">
    <property type="term" value="P:threonyl-tRNA aminoacylation"/>
    <property type="evidence" value="ECO:0007669"/>
    <property type="project" value="UniProtKB-UniRule"/>
</dbReference>
<dbReference type="InterPro" id="IPR012947">
    <property type="entry name" value="tRNA_SAD"/>
</dbReference>
<dbReference type="GO" id="GO:0005524">
    <property type="term" value="F:ATP binding"/>
    <property type="evidence" value="ECO:0007669"/>
    <property type="project" value="UniProtKB-UniRule"/>
</dbReference>
<dbReference type="Gene3D" id="3.10.20.30">
    <property type="match status" value="1"/>
</dbReference>
<dbReference type="SUPFAM" id="SSF55186">
    <property type="entry name" value="ThrRS/AlaRS common domain"/>
    <property type="match status" value="1"/>
</dbReference>
<dbReference type="OrthoDB" id="9802304at2"/>